<dbReference type="InterPro" id="IPR008974">
    <property type="entry name" value="TRAF-like"/>
</dbReference>
<dbReference type="SMART" id="SM00225">
    <property type="entry name" value="BTB"/>
    <property type="match status" value="1"/>
</dbReference>
<dbReference type="SUPFAM" id="SSF49599">
    <property type="entry name" value="TRAF domain-like"/>
    <property type="match status" value="1"/>
</dbReference>
<dbReference type="InterPro" id="IPR002083">
    <property type="entry name" value="MATH/TRAF_dom"/>
</dbReference>
<evidence type="ECO:0000259" key="2">
    <source>
        <dbReference type="PROSITE" id="PS50144"/>
    </source>
</evidence>
<dbReference type="InterPro" id="IPR000210">
    <property type="entry name" value="BTB/POZ_dom"/>
</dbReference>
<evidence type="ECO:0000259" key="1">
    <source>
        <dbReference type="PROSITE" id="PS50097"/>
    </source>
</evidence>
<dbReference type="PANTHER" id="PTHR24413">
    <property type="entry name" value="SPECKLE-TYPE POZ PROTEIN"/>
    <property type="match status" value="1"/>
</dbReference>
<dbReference type="CDD" id="cd00121">
    <property type="entry name" value="MATH"/>
    <property type="match status" value="1"/>
</dbReference>
<keyword evidence="3" id="KW-1185">Reference proteome</keyword>
<sequence>MDDNFQNFPPRRAHSGFNLNNGMEVLQSLEGSSFPSTSRLNSNDSQNECFTVWEPLQLRQEWTISNFSKALDLATPGTCMRSRNFRDESMPEICWQLCLYPGGKREENVGNVSLFLKMSTTQTTREFTVRAEYRFYFVDDTGNARFSNVNTGDFKVKPSKGSHSWGLRNIPRPKVLNCICSDNSLHIICQIELVPDFSKLQTHIRRDRKCDTGQLTKEYLERTHKMLETGEGSDCIIQCENKEFSVHKFVLIAHSEVFRAMFSHKNMLENMESRINLTDTNPTAVHQMLTYMYSGNLPDGFADEHAPFLIEISEKYGLDPLKILCQDKLISRLAPTNVCGMLELADTHNADLLMSACIPIVRTHIRQLLSSDDWAEIKNTNPKLVNSVLEKVVTFDNAPPPQKKIRLVQEAFYRP</sequence>
<dbReference type="Proteomes" id="UP000887574">
    <property type="component" value="Unplaced"/>
</dbReference>
<organism evidence="3 4">
    <name type="scientific">Ditylenchus dipsaci</name>
    <dbReference type="NCBI Taxonomy" id="166011"/>
    <lineage>
        <taxon>Eukaryota</taxon>
        <taxon>Metazoa</taxon>
        <taxon>Ecdysozoa</taxon>
        <taxon>Nematoda</taxon>
        <taxon>Chromadorea</taxon>
        <taxon>Rhabditida</taxon>
        <taxon>Tylenchina</taxon>
        <taxon>Tylenchomorpha</taxon>
        <taxon>Sphaerularioidea</taxon>
        <taxon>Anguinidae</taxon>
        <taxon>Anguininae</taxon>
        <taxon>Ditylenchus</taxon>
    </lineage>
</organism>
<dbReference type="Pfam" id="PF00651">
    <property type="entry name" value="BTB"/>
    <property type="match status" value="1"/>
</dbReference>
<dbReference type="SUPFAM" id="SSF54695">
    <property type="entry name" value="POZ domain"/>
    <property type="match status" value="1"/>
</dbReference>
<dbReference type="Pfam" id="PF22486">
    <property type="entry name" value="MATH_2"/>
    <property type="match status" value="1"/>
</dbReference>
<dbReference type="CDD" id="cd18186">
    <property type="entry name" value="BTB_POZ_ZBTB_KLHL-like"/>
    <property type="match status" value="1"/>
</dbReference>
<dbReference type="Gene3D" id="3.30.710.10">
    <property type="entry name" value="Potassium Channel Kv1.1, Chain A"/>
    <property type="match status" value="1"/>
</dbReference>
<evidence type="ECO:0000313" key="3">
    <source>
        <dbReference type="Proteomes" id="UP000887574"/>
    </source>
</evidence>
<dbReference type="Gene3D" id="2.60.210.10">
    <property type="entry name" value="Apoptosis, Tumor Necrosis Factor Receptor Associated Protein 2, Chain A"/>
    <property type="match status" value="1"/>
</dbReference>
<proteinExistence type="predicted"/>
<dbReference type="GO" id="GO:0030163">
    <property type="term" value="P:protein catabolic process"/>
    <property type="evidence" value="ECO:0007669"/>
    <property type="project" value="UniProtKB-ARBA"/>
</dbReference>
<dbReference type="WBParaSite" id="jg22535">
    <property type="protein sequence ID" value="jg22535"/>
    <property type="gene ID" value="jg22535"/>
</dbReference>
<feature type="domain" description="BTB" evidence="1">
    <location>
        <begin position="233"/>
        <end position="297"/>
    </location>
</feature>
<feature type="domain" description="MATH" evidence="2">
    <location>
        <begin position="57"/>
        <end position="191"/>
    </location>
</feature>
<name>A0A915DQR3_9BILA</name>
<protein>
    <submittedName>
        <fullName evidence="4">Uncharacterized protein</fullName>
    </submittedName>
</protein>
<accession>A0A915DQR3</accession>
<dbReference type="Gene3D" id="1.25.40.420">
    <property type="match status" value="1"/>
</dbReference>
<reference evidence="4" key="1">
    <citation type="submission" date="2022-11" db="UniProtKB">
        <authorList>
            <consortium name="WormBaseParasite"/>
        </authorList>
    </citation>
    <scope>IDENTIFICATION</scope>
</reference>
<evidence type="ECO:0000313" key="4">
    <source>
        <dbReference type="WBParaSite" id="jg22535"/>
    </source>
</evidence>
<dbReference type="PROSITE" id="PS50097">
    <property type="entry name" value="BTB"/>
    <property type="match status" value="1"/>
</dbReference>
<dbReference type="PROSITE" id="PS50144">
    <property type="entry name" value="MATH"/>
    <property type="match status" value="1"/>
</dbReference>
<dbReference type="InterPro" id="IPR011333">
    <property type="entry name" value="SKP1/BTB/POZ_sf"/>
</dbReference>
<dbReference type="AlphaFoldDB" id="A0A915DQR3"/>